<evidence type="ECO:0000256" key="9">
    <source>
        <dbReference type="ARBA" id="ARBA00048793"/>
    </source>
</evidence>
<evidence type="ECO:0000256" key="7">
    <source>
        <dbReference type="ARBA" id="ARBA00023002"/>
    </source>
</evidence>
<dbReference type="InterPro" id="IPR013752">
    <property type="entry name" value="KPA_reductase"/>
</dbReference>
<evidence type="ECO:0000256" key="6">
    <source>
        <dbReference type="ARBA" id="ARBA00022857"/>
    </source>
</evidence>
<dbReference type="Gene3D" id="3.40.50.720">
    <property type="entry name" value="NAD(P)-binding Rossmann-like Domain"/>
    <property type="match status" value="1"/>
</dbReference>
<dbReference type="NCBIfam" id="TIGR00745">
    <property type="entry name" value="apbA_panE"/>
    <property type="match status" value="1"/>
</dbReference>
<dbReference type="Pfam" id="PF08546">
    <property type="entry name" value="ApbA_C"/>
    <property type="match status" value="1"/>
</dbReference>
<comment type="catalytic activity">
    <reaction evidence="9 10">
        <text>(R)-pantoate + NADP(+) = 2-dehydropantoate + NADPH + H(+)</text>
        <dbReference type="Rhea" id="RHEA:16233"/>
        <dbReference type="ChEBI" id="CHEBI:11561"/>
        <dbReference type="ChEBI" id="CHEBI:15378"/>
        <dbReference type="ChEBI" id="CHEBI:15980"/>
        <dbReference type="ChEBI" id="CHEBI:57783"/>
        <dbReference type="ChEBI" id="CHEBI:58349"/>
        <dbReference type="EC" id="1.1.1.169"/>
    </reaction>
</comment>
<dbReference type="PANTHER" id="PTHR21708">
    <property type="entry name" value="PROBABLE 2-DEHYDROPANTOATE 2-REDUCTASE"/>
    <property type="match status" value="1"/>
</dbReference>
<dbReference type="Pfam" id="PF02558">
    <property type="entry name" value="ApbA"/>
    <property type="match status" value="1"/>
</dbReference>
<dbReference type="InterPro" id="IPR003710">
    <property type="entry name" value="ApbA"/>
</dbReference>
<comment type="function">
    <text evidence="10">Catalyzes the NADPH-dependent reduction of ketopantoate into pantoic acid.</text>
</comment>
<dbReference type="GO" id="GO:0008677">
    <property type="term" value="F:2-dehydropantoate 2-reductase activity"/>
    <property type="evidence" value="ECO:0007669"/>
    <property type="project" value="UniProtKB-EC"/>
</dbReference>
<dbReference type="Proteomes" id="UP000472580">
    <property type="component" value="Unassembled WGS sequence"/>
</dbReference>
<evidence type="ECO:0000313" key="13">
    <source>
        <dbReference type="EMBL" id="MVX55925.1"/>
    </source>
</evidence>
<dbReference type="AlphaFoldDB" id="A0A6L6YE27"/>
<evidence type="ECO:0000259" key="12">
    <source>
        <dbReference type="Pfam" id="PF08546"/>
    </source>
</evidence>
<evidence type="ECO:0000256" key="3">
    <source>
        <dbReference type="ARBA" id="ARBA00013014"/>
    </source>
</evidence>
<name>A0A6L6YE27_9BURK</name>
<dbReference type="Gene3D" id="1.10.1040.10">
    <property type="entry name" value="N-(1-d-carboxylethyl)-l-norvaline Dehydrogenase, domain 2"/>
    <property type="match status" value="1"/>
</dbReference>
<dbReference type="InterPro" id="IPR051402">
    <property type="entry name" value="KPR-Related"/>
</dbReference>
<comment type="similarity">
    <text evidence="2 10">Belongs to the ketopantoate reductase family.</text>
</comment>
<dbReference type="GO" id="GO:0015940">
    <property type="term" value="P:pantothenate biosynthetic process"/>
    <property type="evidence" value="ECO:0007669"/>
    <property type="project" value="UniProtKB-UniPathway"/>
</dbReference>
<comment type="caution">
    <text evidence="13">The sequence shown here is derived from an EMBL/GenBank/DDBJ whole genome shotgun (WGS) entry which is preliminary data.</text>
</comment>
<evidence type="ECO:0000256" key="2">
    <source>
        <dbReference type="ARBA" id="ARBA00007870"/>
    </source>
</evidence>
<accession>A0A6L6YE27</accession>
<organism evidence="13 14">
    <name type="scientific">Parasutterella muris</name>
    <dbReference type="NCBI Taxonomy" id="2565572"/>
    <lineage>
        <taxon>Bacteria</taxon>
        <taxon>Pseudomonadati</taxon>
        <taxon>Pseudomonadota</taxon>
        <taxon>Betaproteobacteria</taxon>
        <taxon>Burkholderiales</taxon>
        <taxon>Sutterellaceae</taxon>
        <taxon>Parasutterella</taxon>
    </lineage>
</organism>
<keyword evidence="6 10" id="KW-0521">NADP</keyword>
<evidence type="ECO:0000256" key="4">
    <source>
        <dbReference type="ARBA" id="ARBA00019465"/>
    </source>
</evidence>
<comment type="pathway">
    <text evidence="1 10">Cofactor biosynthesis; (R)-pantothenate biosynthesis; (R)-pantoate from 3-methyl-2-oxobutanoate: step 2/2.</text>
</comment>
<feature type="domain" description="Ketopantoate reductase N-terminal" evidence="11">
    <location>
        <begin position="7"/>
        <end position="126"/>
    </location>
</feature>
<evidence type="ECO:0000256" key="8">
    <source>
        <dbReference type="ARBA" id="ARBA00032024"/>
    </source>
</evidence>
<dbReference type="OrthoDB" id="8555723at2"/>
<dbReference type="RefSeq" id="WP_160334356.1">
    <property type="nucleotide sequence ID" value="NZ_WSRP01000003.1"/>
</dbReference>
<protein>
    <recommendedName>
        <fullName evidence="4 10">2-dehydropantoate 2-reductase</fullName>
        <ecNumber evidence="3 10">1.1.1.169</ecNumber>
    </recommendedName>
    <alternativeName>
        <fullName evidence="8 10">Ketopantoate reductase</fullName>
    </alternativeName>
</protein>
<dbReference type="InterPro" id="IPR036291">
    <property type="entry name" value="NAD(P)-bd_dom_sf"/>
</dbReference>
<proteinExistence type="inferred from homology"/>
<keyword evidence="14" id="KW-1185">Reference proteome</keyword>
<evidence type="ECO:0000256" key="5">
    <source>
        <dbReference type="ARBA" id="ARBA00022655"/>
    </source>
</evidence>
<evidence type="ECO:0000313" key="14">
    <source>
        <dbReference type="Proteomes" id="UP000472580"/>
    </source>
</evidence>
<dbReference type="InterPro" id="IPR013328">
    <property type="entry name" value="6PGD_dom2"/>
</dbReference>
<keyword evidence="5 10" id="KW-0566">Pantothenate biosynthesis</keyword>
<dbReference type="EMBL" id="WSRP01000003">
    <property type="protein sequence ID" value="MVX55925.1"/>
    <property type="molecule type" value="Genomic_DNA"/>
</dbReference>
<evidence type="ECO:0000259" key="11">
    <source>
        <dbReference type="Pfam" id="PF02558"/>
    </source>
</evidence>
<dbReference type="UniPathway" id="UPA00028">
    <property type="reaction ID" value="UER00004"/>
</dbReference>
<gene>
    <name evidence="13" type="ORF">E5987_01720</name>
</gene>
<keyword evidence="7 10" id="KW-0560">Oxidoreductase</keyword>
<evidence type="ECO:0000256" key="1">
    <source>
        <dbReference type="ARBA" id="ARBA00004994"/>
    </source>
</evidence>
<dbReference type="InterPro" id="IPR008927">
    <property type="entry name" value="6-PGluconate_DH-like_C_sf"/>
</dbReference>
<dbReference type="InterPro" id="IPR013332">
    <property type="entry name" value="KPR_N"/>
</dbReference>
<dbReference type="GO" id="GO:0005737">
    <property type="term" value="C:cytoplasm"/>
    <property type="evidence" value="ECO:0007669"/>
    <property type="project" value="TreeGrafter"/>
</dbReference>
<dbReference type="SUPFAM" id="SSF48179">
    <property type="entry name" value="6-phosphogluconate dehydrogenase C-terminal domain-like"/>
    <property type="match status" value="1"/>
</dbReference>
<dbReference type="EC" id="1.1.1.169" evidence="3 10"/>
<reference evidence="13 14" key="1">
    <citation type="submission" date="2019-12" db="EMBL/GenBank/DDBJ databases">
        <title>Microbes associate with the intestines of laboratory mice.</title>
        <authorList>
            <person name="Navarre W."/>
            <person name="Wong E."/>
        </authorList>
    </citation>
    <scope>NUCLEOTIDE SEQUENCE [LARGE SCALE GENOMIC DNA]</scope>
    <source>
        <strain evidence="13 14">NM82_D38</strain>
    </source>
</reference>
<sequence>MTIQSAAILGRGALGVMYGSFLSPQLPSEQTYFLAEPHRVERYRQERITVNGTPANLCFKSPKELNKAPDLLIVALKAPVLRQALRLVKDAVDQNTIVVSVMNGISSEDIIAEELGLKKIVHCVAQRMDALFQNNTLTYRTFGELVIGLSPQNRSQIEALQDTVEFFRRTQMPHLVDSNIIHRMWCKWMLNVGVNQTLSVYNGCFEMIHKPGEARDVMIGAMREVLKLSELEGTGLTEMDFKEYLKIIDELNPKGMPSMRQDRLAKRPTEVESFAGTVIDKAASFGLNVPFNEKLYRQVRQFEAEYLK</sequence>
<dbReference type="PANTHER" id="PTHR21708:SF26">
    <property type="entry name" value="2-DEHYDROPANTOATE 2-REDUCTASE"/>
    <property type="match status" value="1"/>
</dbReference>
<evidence type="ECO:0000256" key="10">
    <source>
        <dbReference type="RuleBase" id="RU362068"/>
    </source>
</evidence>
<feature type="domain" description="Ketopantoate reductase C-terminal" evidence="12">
    <location>
        <begin position="179"/>
        <end position="302"/>
    </location>
</feature>
<dbReference type="SUPFAM" id="SSF51735">
    <property type="entry name" value="NAD(P)-binding Rossmann-fold domains"/>
    <property type="match status" value="1"/>
</dbReference>